<gene>
    <name evidence="2" type="ORF">EDD36DRAFT_169329</name>
</gene>
<proteinExistence type="predicted"/>
<keyword evidence="3" id="KW-1185">Reference proteome</keyword>
<keyword evidence="1" id="KW-0812">Transmembrane</keyword>
<feature type="transmembrane region" description="Helical" evidence="1">
    <location>
        <begin position="21"/>
        <end position="43"/>
    </location>
</feature>
<name>A0AAN6DYG2_9EURO</name>
<comment type="caution">
    <text evidence="2">The sequence shown here is derived from an EMBL/GenBank/DDBJ whole genome shotgun (WGS) entry which is preliminary data.</text>
</comment>
<accession>A0AAN6DYG2</accession>
<evidence type="ECO:0000313" key="2">
    <source>
        <dbReference type="EMBL" id="KAI1614940.1"/>
    </source>
</evidence>
<keyword evidence="1" id="KW-0472">Membrane</keyword>
<evidence type="ECO:0000256" key="1">
    <source>
        <dbReference type="SAM" id="Phobius"/>
    </source>
</evidence>
<feature type="transmembrane region" description="Helical" evidence="1">
    <location>
        <begin position="87"/>
        <end position="111"/>
    </location>
</feature>
<feature type="transmembrane region" description="Helical" evidence="1">
    <location>
        <begin position="49"/>
        <end position="75"/>
    </location>
</feature>
<feature type="transmembrane region" description="Helical" evidence="1">
    <location>
        <begin position="131"/>
        <end position="149"/>
    </location>
</feature>
<sequence>MATTGAVPSTTSQTYLWALRLCQGFLASIILVLTSTSLAAKIMSSELSFLYIISSYPGFVVVWVFTAWTILYSLIAAFLPRPRAKSSLIVGILILDLLTAGMWLVAFTLLFQLSDGLSWAITPGTEMVASILISAVECLFFCFGAGHLIRVMTKNTNAVIDQNGNAIHLAHYPKQNIHGVAY</sequence>
<dbReference type="Proteomes" id="UP001203852">
    <property type="component" value="Unassembled WGS sequence"/>
</dbReference>
<evidence type="ECO:0008006" key="4">
    <source>
        <dbReference type="Google" id="ProtNLM"/>
    </source>
</evidence>
<dbReference type="AlphaFoldDB" id="A0AAN6DYG2"/>
<keyword evidence="1" id="KW-1133">Transmembrane helix</keyword>
<protein>
    <recommendedName>
        <fullName evidence="4">MARVEL domain-containing protein</fullName>
    </recommendedName>
</protein>
<organism evidence="2 3">
    <name type="scientific">Exophiala viscosa</name>
    <dbReference type="NCBI Taxonomy" id="2486360"/>
    <lineage>
        <taxon>Eukaryota</taxon>
        <taxon>Fungi</taxon>
        <taxon>Dikarya</taxon>
        <taxon>Ascomycota</taxon>
        <taxon>Pezizomycotina</taxon>
        <taxon>Eurotiomycetes</taxon>
        <taxon>Chaetothyriomycetidae</taxon>
        <taxon>Chaetothyriales</taxon>
        <taxon>Herpotrichiellaceae</taxon>
        <taxon>Exophiala</taxon>
    </lineage>
</organism>
<dbReference type="EMBL" id="MU404352">
    <property type="protein sequence ID" value="KAI1614940.1"/>
    <property type="molecule type" value="Genomic_DNA"/>
</dbReference>
<reference evidence="2" key="1">
    <citation type="journal article" date="2022" name="bioRxiv">
        <title>Deciphering the potential niche of two novel black yeast fungi from a biological soil crust based on their genomes, phenotypes, and melanin regulation.</title>
        <authorList>
            <consortium name="DOE Joint Genome Institute"/>
            <person name="Carr E.C."/>
            <person name="Barton Q."/>
            <person name="Grambo S."/>
            <person name="Sullivan M."/>
            <person name="Renfro C.M."/>
            <person name="Kuo A."/>
            <person name="Pangilinan J."/>
            <person name="Lipzen A."/>
            <person name="Keymanesh K."/>
            <person name="Savage E."/>
            <person name="Barry K."/>
            <person name="Grigoriev I.V."/>
            <person name="Riekhof W.R."/>
            <person name="Harris S.S."/>
        </authorList>
    </citation>
    <scope>NUCLEOTIDE SEQUENCE</scope>
    <source>
        <strain evidence="2">JF 03-4F</strain>
    </source>
</reference>
<evidence type="ECO:0000313" key="3">
    <source>
        <dbReference type="Proteomes" id="UP001203852"/>
    </source>
</evidence>